<dbReference type="Proteomes" id="UP000217790">
    <property type="component" value="Unassembled WGS sequence"/>
</dbReference>
<protein>
    <submittedName>
        <fullName evidence="1">Uncharacterized protein</fullName>
    </submittedName>
</protein>
<sequence>MARRCLISLAFSDECESDVCEELKKIARVVLRLLSFIARSHSACLFRMVRGAVANLWDVFVLFCGDVKRENNYEDLARKIASAAGLESHLQEKGENDGDNYRVFLEYARIISTYRVVMNNEGSRATRGAEVKLRHQTDMMCGGDHDSRIDEDIFIMDVNVLSPTPNTDPVHDTEPKGPGLPDNQNLISSHGTGDSSMKSATIPEKEISVKDPVTAGARSDSVALLLQPSTPMVVDLSPPSPPMDTPERLHPFNMTDALSYLFGCVLPVILSAGATLAKYQPIIEALQLALMRRFDKLVGSNNVPPPIYGTFHAYLRR</sequence>
<dbReference type="AlphaFoldDB" id="A0A2H3CWA5"/>
<gene>
    <name evidence="1" type="ORF">ARMGADRAFT_1089325</name>
</gene>
<evidence type="ECO:0000313" key="2">
    <source>
        <dbReference type="Proteomes" id="UP000217790"/>
    </source>
</evidence>
<reference evidence="2" key="1">
    <citation type="journal article" date="2017" name="Nat. Ecol. Evol.">
        <title>Genome expansion and lineage-specific genetic innovations in the forest pathogenic fungi Armillaria.</title>
        <authorList>
            <person name="Sipos G."/>
            <person name="Prasanna A.N."/>
            <person name="Walter M.C."/>
            <person name="O'Connor E."/>
            <person name="Balint B."/>
            <person name="Krizsan K."/>
            <person name="Kiss B."/>
            <person name="Hess J."/>
            <person name="Varga T."/>
            <person name="Slot J."/>
            <person name="Riley R."/>
            <person name="Boka B."/>
            <person name="Rigling D."/>
            <person name="Barry K."/>
            <person name="Lee J."/>
            <person name="Mihaltcheva S."/>
            <person name="LaButti K."/>
            <person name="Lipzen A."/>
            <person name="Waldron R."/>
            <person name="Moloney N.M."/>
            <person name="Sperisen C."/>
            <person name="Kredics L."/>
            <person name="Vagvoelgyi C."/>
            <person name="Patrignani A."/>
            <person name="Fitzpatrick D."/>
            <person name="Nagy I."/>
            <person name="Doyle S."/>
            <person name="Anderson J.B."/>
            <person name="Grigoriev I.V."/>
            <person name="Gueldener U."/>
            <person name="Muensterkoetter M."/>
            <person name="Nagy L.G."/>
        </authorList>
    </citation>
    <scope>NUCLEOTIDE SEQUENCE [LARGE SCALE GENOMIC DNA]</scope>
    <source>
        <strain evidence="2">Ar21-2</strain>
    </source>
</reference>
<dbReference type="OrthoDB" id="10570102at2759"/>
<dbReference type="EMBL" id="KZ293706">
    <property type="protein sequence ID" value="PBK83472.1"/>
    <property type="molecule type" value="Genomic_DNA"/>
</dbReference>
<keyword evidence="2" id="KW-1185">Reference proteome</keyword>
<organism evidence="1 2">
    <name type="scientific">Armillaria gallica</name>
    <name type="common">Bulbous honey fungus</name>
    <name type="synonym">Armillaria bulbosa</name>
    <dbReference type="NCBI Taxonomy" id="47427"/>
    <lineage>
        <taxon>Eukaryota</taxon>
        <taxon>Fungi</taxon>
        <taxon>Dikarya</taxon>
        <taxon>Basidiomycota</taxon>
        <taxon>Agaricomycotina</taxon>
        <taxon>Agaricomycetes</taxon>
        <taxon>Agaricomycetidae</taxon>
        <taxon>Agaricales</taxon>
        <taxon>Marasmiineae</taxon>
        <taxon>Physalacriaceae</taxon>
        <taxon>Armillaria</taxon>
    </lineage>
</organism>
<evidence type="ECO:0000313" key="1">
    <source>
        <dbReference type="EMBL" id="PBK83472.1"/>
    </source>
</evidence>
<name>A0A2H3CWA5_ARMGA</name>
<accession>A0A2H3CWA5</accession>
<proteinExistence type="predicted"/>
<dbReference type="InParanoid" id="A0A2H3CWA5"/>